<proteinExistence type="predicted"/>
<organism evidence="1 3">
    <name type="scientific">Arachis duranensis</name>
    <name type="common">Wild peanut</name>
    <dbReference type="NCBI Taxonomy" id="130453"/>
    <lineage>
        <taxon>Eukaryota</taxon>
        <taxon>Viridiplantae</taxon>
        <taxon>Streptophyta</taxon>
        <taxon>Embryophyta</taxon>
        <taxon>Tracheophyta</taxon>
        <taxon>Spermatophyta</taxon>
        <taxon>Magnoliopsida</taxon>
        <taxon>eudicotyledons</taxon>
        <taxon>Gunneridae</taxon>
        <taxon>Pentapetalae</taxon>
        <taxon>rosids</taxon>
        <taxon>fabids</taxon>
        <taxon>Fabales</taxon>
        <taxon>Fabaceae</taxon>
        <taxon>Papilionoideae</taxon>
        <taxon>50 kb inversion clade</taxon>
        <taxon>dalbergioids sensu lato</taxon>
        <taxon>Dalbergieae</taxon>
        <taxon>Pterocarpus clade</taxon>
        <taxon>Arachis</taxon>
    </lineage>
</organism>
<reference evidence="2 3" key="2">
    <citation type="submission" date="2025-04" db="UniProtKB">
        <authorList>
            <consortium name="RefSeq"/>
        </authorList>
    </citation>
    <scope>IDENTIFICATION</scope>
    <source>
        <tissue evidence="2 3">Whole plant</tissue>
    </source>
</reference>
<dbReference type="RefSeq" id="XP_052108204.1">
    <property type="nucleotide sequence ID" value="XM_052252244.1"/>
</dbReference>
<dbReference type="RefSeq" id="XP_052108200.1">
    <property type="nucleotide sequence ID" value="XM_052252240.1"/>
</dbReference>
<keyword evidence="1" id="KW-1185">Reference proteome</keyword>
<evidence type="ECO:0000313" key="4">
    <source>
        <dbReference type="RefSeq" id="XP_052108202.1"/>
    </source>
</evidence>
<dbReference type="RefSeq" id="XP_052108202.1">
    <property type="nucleotide sequence ID" value="XM_052252242.1"/>
</dbReference>
<dbReference type="GeneID" id="127740699"/>
<dbReference type="AlphaFoldDB" id="A0A9C6T6E9"/>
<evidence type="ECO:0000313" key="5">
    <source>
        <dbReference type="RefSeq" id="XP_052108203.1"/>
    </source>
</evidence>
<dbReference type="RefSeq" id="XP_052108201.1">
    <property type="nucleotide sequence ID" value="XM_052252241.1"/>
</dbReference>
<accession>A0A9C6T6E9</accession>
<sequence>MTLPLSLRKFKHKKLLLMTALRNRNSSPAKKHQHDNQNKKHLSMYKFYCLFKTGKFWFITCFTCGSFESTNQFNVFLYWTLFCLLQLPSETQKASWWGIFPDEDGARTSIECCSSPLEEKQQACQEALAARQLEEEAQPDLNQLLSSACYNCPSESEKQAAEGSCPRKTELERPLNVAARPSLWKHDAPSFYLGISPLTSQPTPPTSQPTVSQLEILAEAVVDAGVTTALKFSEATSAEPSFIAAEVYKTSEKEKEVTEEPKEKCYH</sequence>
<evidence type="ECO:0000313" key="2">
    <source>
        <dbReference type="RefSeq" id="XP_052108200.1"/>
    </source>
</evidence>
<evidence type="ECO:0000313" key="3">
    <source>
        <dbReference type="RefSeq" id="XP_052108201.1"/>
    </source>
</evidence>
<dbReference type="KEGG" id="adu:127740699"/>
<evidence type="ECO:0000313" key="1">
    <source>
        <dbReference type="Proteomes" id="UP000515211"/>
    </source>
</evidence>
<protein>
    <submittedName>
        <fullName evidence="2 3">Uncharacterized protein LOC127740699</fullName>
    </submittedName>
</protein>
<dbReference type="RefSeq" id="XP_052108203.1">
    <property type="nucleotide sequence ID" value="XM_052252243.1"/>
</dbReference>
<gene>
    <name evidence="2 3 4 5 6" type="primary">LOC127740699</name>
</gene>
<dbReference type="Proteomes" id="UP000515211">
    <property type="component" value="Chromosome 7"/>
</dbReference>
<name>A0A9C6T6E9_ARADU</name>
<reference evidence="1" key="1">
    <citation type="journal article" date="2016" name="Nat. Genet.">
        <title>The genome sequences of Arachis duranensis and Arachis ipaensis, the diploid ancestors of cultivated peanut.</title>
        <authorList>
            <person name="Bertioli D.J."/>
            <person name="Cannon S.B."/>
            <person name="Froenicke L."/>
            <person name="Huang G."/>
            <person name="Farmer A.D."/>
            <person name="Cannon E.K."/>
            <person name="Liu X."/>
            <person name="Gao D."/>
            <person name="Clevenger J."/>
            <person name="Dash S."/>
            <person name="Ren L."/>
            <person name="Moretzsohn M.C."/>
            <person name="Shirasawa K."/>
            <person name="Huang W."/>
            <person name="Vidigal B."/>
            <person name="Abernathy B."/>
            <person name="Chu Y."/>
            <person name="Niederhuth C.E."/>
            <person name="Umale P."/>
            <person name="Araujo A.C."/>
            <person name="Kozik A."/>
            <person name="Kim K.D."/>
            <person name="Burow M.D."/>
            <person name="Varshney R.K."/>
            <person name="Wang X."/>
            <person name="Zhang X."/>
            <person name="Barkley N."/>
            <person name="Guimaraes P.M."/>
            <person name="Isobe S."/>
            <person name="Guo B."/>
            <person name="Liao B."/>
            <person name="Stalker H.T."/>
            <person name="Schmitz R.J."/>
            <person name="Scheffler B.E."/>
            <person name="Leal-Bertioli S.C."/>
            <person name="Xun X."/>
            <person name="Jackson S.A."/>
            <person name="Michelmore R."/>
            <person name="Ozias-Akins P."/>
        </authorList>
    </citation>
    <scope>NUCLEOTIDE SEQUENCE [LARGE SCALE GENOMIC DNA]</scope>
    <source>
        <strain evidence="1">cv. V14167</strain>
    </source>
</reference>
<evidence type="ECO:0000313" key="6">
    <source>
        <dbReference type="RefSeq" id="XP_052108204.1"/>
    </source>
</evidence>